<protein>
    <submittedName>
        <fullName evidence="1">Uncharacterized protein</fullName>
    </submittedName>
</protein>
<dbReference type="EMBL" id="CAACYI010000001">
    <property type="protein sequence ID" value="VFB17107.1"/>
    <property type="molecule type" value="Genomic_DNA"/>
</dbReference>
<dbReference type="RefSeq" id="WP_072469935.1">
    <property type="nucleotide sequence ID" value="NZ_CAACYI010000001.1"/>
</dbReference>
<keyword evidence="2" id="KW-1185">Reference proteome</keyword>
<name>A0A8H2M8K1_9FIRM</name>
<dbReference type="Proteomes" id="UP000377798">
    <property type="component" value="Unassembled WGS sequence"/>
</dbReference>
<reference evidence="1 2" key="1">
    <citation type="submission" date="2019-02" db="EMBL/GenBank/DDBJ databases">
        <authorList>
            <consortium name="Pathogen Informatics"/>
        </authorList>
    </citation>
    <scope>NUCLEOTIDE SEQUENCE [LARGE SCALE GENOMIC DNA]</scope>
    <source>
        <strain evidence="1 2">3012STDY7089603</strain>
    </source>
</reference>
<proteinExistence type="predicted"/>
<evidence type="ECO:0000313" key="2">
    <source>
        <dbReference type="Proteomes" id="UP000377798"/>
    </source>
</evidence>
<gene>
    <name evidence="1" type="ORF">NCTC13150_01692</name>
</gene>
<comment type="caution">
    <text evidence="1">The sequence shown here is derived from an EMBL/GenBank/DDBJ whole genome shotgun (WGS) entry which is preliminary data.</text>
</comment>
<dbReference type="AlphaFoldDB" id="A0A8H2M8K1"/>
<sequence length="189" mass="21645">MFSVYFIQDNVQKEIGLLEDQAQLEGLIRAIEEVCPLENIEGDYFIHKKDLPDYGEIHFHGHKIPLSRFEFPLEDDIYIQGQPLRDLSQEGQGYGDGYLVIENYAIPAGEVQAYIRDREAAYQRVKSALEDRGFQVSRSLQGSEDGEAIVLEKEGCQQWYFAALDPAFVADLPQDEQAFQAMLDDYLQE</sequence>
<organism evidence="1 2">
    <name type="scientific">Urinicoccus massiliensis</name>
    <dbReference type="NCBI Taxonomy" id="1723382"/>
    <lineage>
        <taxon>Bacteria</taxon>
        <taxon>Bacillati</taxon>
        <taxon>Bacillota</taxon>
        <taxon>Tissierellia</taxon>
        <taxon>Tissierellales</taxon>
        <taxon>Peptoniphilaceae</taxon>
        <taxon>Urinicoccus</taxon>
    </lineage>
</organism>
<evidence type="ECO:0000313" key="1">
    <source>
        <dbReference type="EMBL" id="VFB17107.1"/>
    </source>
</evidence>
<accession>A0A8H2M8K1</accession>